<dbReference type="PANTHER" id="PTHR45566:SF1">
    <property type="entry name" value="HTH-TYPE TRANSCRIPTIONAL REGULATOR YHJB-RELATED"/>
    <property type="match status" value="1"/>
</dbReference>
<gene>
    <name evidence="4" type="ORF">KCX74_00050</name>
</gene>
<dbReference type="Pfam" id="PF00196">
    <property type="entry name" value="GerE"/>
    <property type="match status" value="1"/>
</dbReference>
<evidence type="ECO:0000313" key="5">
    <source>
        <dbReference type="Proteomes" id="UP000675284"/>
    </source>
</evidence>
<name>A0A941IAM2_9BACI</name>
<dbReference type="InterPro" id="IPR016032">
    <property type="entry name" value="Sig_transdc_resp-reg_C-effctor"/>
</dbReference>
<protein>
    <submittedName>
        <fullName evidence="4">Response regulator transcription factor</fullName>
    </submittedName>
</protein>
<dbReference type="Proteomes" id="UP000675284">
    <property type="component" value="Unassembled WGS sequence"/>
</dbReference>
<sequence>MIKVVCINMSEGINQNTHLLLENEPDIEVLEIERNTNNRTIFKKLEDFKPDIALIQLNKFTKSIKSKLKEIRESYSHISLMFMMSDVDVNVIRTAIDKEGRGFLVSTITGEGLVHSIRNVYDSQFVFSEAIAKQMIDIIGPKNIGNKEKLKQKLCSNGIDVSKRDMDVLYLMYKNYSNKEIANTLQLSEKTIRDYVSNAYKKVKNSNRKSVIEFLHYLMADD</sequence>
<keyword evidence="5" id="KW-1185">Reference proteome</keyword>
<dbReference type="GO" id="GO:0003677">
    <property type="term" value="F:DNA binding"/>
    <property type="evidence" value="ECO:0007669"/>
    <property type="project" value="InterPro"/>
</dbReference>
<dbReference type="InterPro" id="IPR051015">
    <property type="entry name" value="EvgA-like"/>
</dbReference>
<dbReference type="RefSeq" id="WP_026679993.1">
    <property type="nucleotide sequence ID" value="NZ_BAAACY010000033.1"/>
</dbReference>
<dbReference type="Gene3D" id="3.40.50.2300">
    <property type="match status" value="1"/>
</dbReference>
<dbReference type="AlphaFoldDB" id="A0A941IAM2"/>
<dbReference type="PRINTS" id="PR00038">
    <property type="entry name" value="HTHLUXR"/>
</dbReference>
<keyword evidence="2" id="KW-0804">Transcription</keyword>
<dbReference type="PANTHER" id="PTHR45566">
    <property type="entry name" value="HTH-TYPE TRANSCRIPTIONAL REGULATOR YHJB-RELATED"/>
    <property type="match status" value="1"/>
</dbReference>
<evidence type="ECO:0000256" key="2">
    <source>
        <dbReference type="ARBA" id="ARBA00023163"/>
    </source>
</evidence>
<dbReference type="EMBL" id="JAGSOT010000001">
    <property type="protein sequence ID" value="MBR7794430.1"/>
    <property type="molecule type" value="Genomic_DNA"/>
</dbReference>
<evidence type="ECO:0000259" key="3">
    <source>
        <dbReference type="SMART" id="SM00421"/>
    </source>
</evidence>
<evidence type="ECO:0000256" key="1">
    <source>
        <dbReference type="ARBA" id="ARBA00023015"/>
    </source>
</evidence>
<dbReference type="SMART" id="SM00421">
    <property type="entry name" value="HTH_LUXR"/>
    <property type="match status" value="1"/>
</dbReference>
<dbReference type="GO" id="GO:0006355">
    <property type="term" value="P:regulation of DNA-templated transcription"/>
    <property type="evidence" value="ECO:0007669"/>
    <property type="project" value="InterPro"/>
</dbReference>
<dbReference type="InterPro" id="IPR000792">
    <property type="entry name" value="Tscrpt_reg_LuxR_C"/>
</dbReference>
<feature type="domain" description="HTH luxR-type" evidence="3">
    <location>
        <begin position="158"/>
        <end position="215"/>
    </location>
</feature>
<dbReference type="SUPFAM" id="SSF46894">
    <property type="entry name" value="C-terminal effector domain of the bipartite response regulators"/>
    <property type="match status" value="1"/>
</dbReference>
<comment type="caution">
    <text evidence="4">The sequence shown here is derived from an EMBL/GenBank/DDBJ whole genome shotgun (WGS) entry which is preliminary data.</text>
</comment>
<evidence type="ECO:0000313" key="4">
    <source>
        <dbReference type="EMBL" id="MBR7794430.1"/>
    </source>
</evidence>
<reference evidence="4" key="1">
    <citation type="submission" date="2021-04" db="EMBL/GenBank/DDBJ databases">
        <title>Isolation and polyphasic classification of algal microorganism.</title>
        <authorList>
            <person name="Wang S."/>
        </authorList>
    </citation>
    <scope>NUCLEOTIDE SEQUENCE</scope>
    <source>
        <strain evidence="4">720a</strain>
    </source>
</reference>
<keyword evidence="1" id="KW-0805">Transcription regulation</keyword>
<proteinExistence type="predicted"/>
<accession>A0A941IAM2</accession>
<organism evidence="4 5">
    <name type="scientific">Virgibacillus salarius</name>
    <dbReference type="NCBI Taxonomy" id="447199"/>
    <lineage>
        <taxon>Bacteria</taxon>
        <taxon>Bacillati</taxon>
        <taxon>Bacillota</taxon>
        <taxon>Bacilli</taxon>
        <taxon>Bacillales</taxon>
        <taxon>Bacillaceae</taxon>
        <taxon>Virgibacillus</taxon>
    </lineage>
</organism>